<reference evidence="2" key="1">
    <citation type="journal article" date="2023" name="DNA Res.">
        <title>Chromosome-level genome assembly of Phrynocephalus forsythii using third-generation DNA sequencing and Hi-C analysis.</title>
        <authorList>
            <person name="Qi Y."/>
            <person name="Zhao W."/>
            <person name="Zhao Y."/>
            <person name="Niu C."/>
            <person name="Cao S."/>
            <person name="Zhang Y."/>
        </authorList>
    </citation>
    <scope>NUCLEOTIDE SEQUENCE</scope>
    <source>
        <tissue evidence="2">Muscle</tissue>
    </source>
</reference>
<evidence type="ECO:0000313" key="3">
    <source>
        <dbReference type="Proteomes" id="UP001142489"/>
    </source>
</evidence>
<gene>
    <name evidence="2" type="ORF">JRQ81_017776</name>
</gene>
<dbReference type="Proteomes" id="UP001142489">
    <property type="component" value="Unassembled WGS sequence"/>
</dbReference>
<accession>A0A9Q0XQZ8</accession>
<feature type="region of interest" description="Disordered" evidence="1">
    <location>
        <begin position="72"/>
        <end position="94"/>
    </location>
</feature>
<organism evidence="2 3">
    <name type="scientific">Phrynocephalus forsythii</name>
    <dbReference type="NCBI Taxonomy" id="171643"/>
    <lineage>
        <taxon>Eukaryota</taxon>
        <taxon>Metazoa</taxon>
        <taxon>Chordata</taxon>
        <taxon>Craniata</taxon>
        <taxon>Vertebrata</taxon>
        <taxon>Euteleostomi</taxon>
        <taxon>Lepidosauria</taxon>
        <taxon>Squamata</taxon>
        <taxon>Bifurcata</taxon>
        <taxon>Unidentata</taxon>
        <taxon>Episquamata</taxon>
        <taxon>Toxicofera</taxon>
        <taxon>Iguania</taxon>
        <taxon>Acrodonta</taxon>
        <taxon>Agamidae</taxon>
        <taxon>Agaminae</taxon>
        <taxon>Phrynocephalus</taxon>
    </lineage>
</organism>
<proteinExistence type="predicted"/>
<keyword evidence="3" id="KW-1185">Reference proteome</keyword>
<feature type="non-terminal residue" evidence="2">
    <location>
        <position position="134"/>
    </location>
</feature>
<dbReference type="AlphaFoldDB" id="A0A9Q0XQZ8"/>
<name>A0A9Q0XQZ8_9SAUR</name>
<protein>
    <submittedName>
        <fullName evidence="2">Uncharacterized protein</fullName>
    </submittedName>
</protein>
<dbReference type="EMBL" id="JAPFRF010000008">
    <property type="protein sequence ID" value="KAJ7324756.1"/>
    <property type="molecule type" value="Genomic_DNA"/>
</dbReference>
<evidence type="ECO:0000313" key="2">
    <source>
        <dbReference type="EMBL" id="KAJ7324756.1"/>
    </source>
</evidence>
<comment type="caution">
    <text evidence="2">The sequence shown here is derived from an EMBL/GenBank/DDBJ whole genome shotgun (WGS) entry which is preliminary data.</text>
</comment>
<sequence>TQRRQSSARELMSIHFFRIFECCGSTFQIDEAQSVWNRILTEGKWWFITSENILGLASPHCKAISEHKIKRASKAEEKASGPGRPADGSQRLFGEPHLKRVKDSSFPGGVQRPQSGLPAGVIPGCFCLRSEIPL</sequence>
<evidence type="ECO:0000256" key="1">
    <source>
        <dbReference type="SAM" id="MobiDB-lite"/>
    </source>
</evidence>